<sequence length="134" mass="15212">MTEETKNISHGRLLTKFAQLGPYLRQKKSSEEGYFFDCLSACVNAKKPPESREFWGWWMKLTPKEGGFEYAYTFGKFNTEGEWLEENVPNKCVKEVKASLDTFYQKIAGFVEGDLALEITALPSLKKPKLGTAA</sequence>
<proteinExistence type="inferred from homology"/>
<evidence type="ECO:0000256" key="1">
    <source>
        <dbReference type="ARBA" id="ARBA00022490"/>
    </source>
</evidence>
<dbReference type="EMBL" id="JAJUBC010000005">
    <property type="protein sequence ID" value="MDD1792658.1"/>
    <property type="molecule type" value="Genomic_DNA"/>
</dbReference>
<evidence type="ECO:0000256" key="4">
    <source>
        <dbReference type="ARBA" id="ARBA00023163"/>
    </source>
</evidence>
<evidence type="ECO:0000256" key="2">
    <source>
        <dbReference type="ARBA" id="ARBA00023015"/>
    </source>
</evidence>
<dbReference type="Pfam" id="PF07417">
    <property type="entry name" value="Crl"/>
    <property type="match status" value="1"/>
</dbReference>
<organism evidence="6 7">
    <name type="scientific">Enterovibrio gelatinilyticus</name>
    <dbReference type="NCBI Taxonomy" id="2899819"/>
    <lineage>
        <taxon>Bacteria</taxon>
        <taxon>Pseudomonadati</taxon>
        <taxon>Pseudomonadota</taxon>
        <taxon>Gammaproteobacteria</taxon>
        <taxon>Vibrionales</taxon>
        <taxon>Vibrionaceae</taxon>
        <taxon>Enterovibrio</taxon>
    </lineage>
</organism>
<comment type="function">
    <text evidence="5">Binds to the sigma-S subunit of RNA polymerase, activating expression of sigma-S-regulated genes. Stimulates RNA polymerase holoenzyme formation and may bind to several other sigma factors, such as sigma-70 and sigma-32.</text>
</comment>
<reference evidence="6" key="1">
    <citation type="submission" date="2021-12" db="EMBL/GenBank/DDBJ databases">
        <title>Enterovibrio ZSDZ35 sp. nov. and Enterovibrio ZSDZ42 sp. nov., isolated from coastal seawater in Qingdao.</title>
        <authorList>
            <person name="Zhang P."/>
        </authorList>
    </citation>
    <scope>NUCLEOTIDE SEQUENCE</scope>
    <source>
        <strain evidence="6">ZSDZ42</strain>
    </source>
</reference>
<evidence type="ECO:0000313" key="7">
    <source>
        <dbReference type="Proteomes" id="UP001149400"/>
    </source>
</evidence>
<dbReference type="Proteomes" id="UP001149400">
    <property type="component" value="Unassembled WGS sequence"/>
</dbReference>
<comment type="caution">
    <text evidence="6">The sequence shown here is derived from an EMBL/GenBank/DDBJ whole genome shotgun (WGS) entry which is preliminary data.</text>
</comment>
<protein>
    <recommendedName>
        <fullName evidence="5">Sigma factor-binding protein Crl</fullName>
    </recommendedName>
</protein>
<comment type="subcellular location">
    <subcellularLocation>
        <location evidence="5">Cytoplasm</location>
    </subcellularLocation>
</comment>
<gene>
    <name evidence="5 6" type="primary">crl</name>
    <name evidence="6" type="ORF">LRP50_05935</name>
</gene>
<keyword evidence="2 5" id="KW-0805">Transcription regulation</keyword>
<dbReference type="NCBIfam" id="NF008217">
    <property type="entry name" value="PRK10984.1"/>
    <property type="match status" value="1"/>
</dbReference>
<name>A0ABT5QXD3_9GAMM</name>
<dbReference type="InterPro" id="IPR009986">
    <property type="entry name" value="Tscrpt_reg_Crl"/>
</dbReference>
<comment type="similarity">
    <text evidence="5">Belongs to the Crl family.</text>
</comment>
<dbReference type="RefSeq" id="WP_274163553.1">
    <property type="nucleotide sequence ID" value="NZ_JAJUBC010000005.1"/>
</dbReference>
<feature type="region of interest" description="Essential for activity" evidence="5">
    <location>
        <begin position="100"/>
        <end position="123"/>
    </location>
</feature>
<dbReference type="HAMAP" id="MF_01178">
    <property type="entry name" value="Crl"/>
    <property type="match status" value="1"/>
</dbReference>
<keyword evidence="4 5" id="KW-0804">Transcription</keyword>
<accession>A0ABT5QXD3</accession>
<evidence type="ECO:0000256" key="3">
    <source>
        <dbReference type="ARBA" id="ARBA00023159"/>
    </source>
</evidence>
<keyword evidence="3 5" id="KW-0010">Activator</keyword>
<keyword evidence="7" id="KW-1185">Reference proteome</keyword>
<evidence type="ECO:0000256" key="5">
    <source>
        <dbReference type="HAMAP-Rule" id="MF_01178"/>
    </source>
</evidence>
<evidence type="ECO:0000313" key="6">
    <source>
        <dbReference type="EMBL" id="MDD1792658.1"/>
    </source>
</evidence>
<dbReference type="Gene3D" id="3.30.310.230">
    <property type="entry name" value="Sigma factor-binding protein Crl monomer"/>
    <property type="match status" value="1"/>
</dbReference>
<keyword evidence="1 5" id="KW-0963">Cytoplasm</keyword>
<dbReference type="InterPro" id="IPR038208">
    <property type="entry name" value="Tscrpt_reg_Crl_sf"/>
</dbReference>